<evidence type="ECO:0000256" key="1">
    <source>
        <dbReference type="ARBA" id="ARBA00005824"/>
    </source>
</evidence>
<dbReference type="InterPro" id="IPR000530">
    <property type="entry name" value="Ribosomal_eS12"/>
</dbReference>
<dbReference type="FunFam" id="3.30.1330.30:FF:000019">
    <property type="entry name" value="40S ribosomal protein S12"/>
    <property type="match status" value="1"/>
</dbReference>
<proteinExistence type="inferred from homology"/>
<sequence>MAEGDEVQIPTAAPAAIMDVQSALKAALRSANYADGLARGLHECAKALDKREAYFAVLAENCDEPMYVKLVEALCKEHQIPLMKVADKKILGEWVGQCKYDKEGKARKVVGCSAAVVRDYGTDEQAKVVLQHYFDSKKV</sequence>
<dbReference type="GO" id="GO:0003735">
    <property type="term" value="F:structural constituent of ribosome"/>
    <property type="evidence" value="ECO:0007669"/>
    <property type="project" value="InterPro"/>
</dbReference>
<dbReference type="PANTHER" id="PTHR11843">
    <property type="entry name" value="40S RIBOSOMAL PROTEIN S12"/>
    <property type="match status" value="1"/>
</dbReference>
<comment type="similarity">
    <text evidence="1 4">Belongs to the eukaryotic ribosomal protein eS12 family.</text>
</comment>
<dbReference type="PRINTS" id="PR00972">
    <property type="entry name" value="RIBSOMALS12E"/>
</dbReference>
<evidence type="ECO:0000256" key="2">
    <source>
        <dbReference type="ARBA" id="ARBA00022980"/>
    </source>
</evidence>
<dbReference type="PROSITE" id="PS01189">
    <property type="entry name" value="RIBOSOMAL_S12E"/>
    <property type="match status" value="1"/>
</dbReference>
<feature type="domain" description="Ribosomal protein eL8/eL30/eS12/Gadd45" evidence="5">
    <location>
        <begin position="23"/>
        <end position="116"/>
    </location>
</feature>
<reference evidence="7" key="1">
    <citation type="submission" date="2024-02" db="UniProtKB">
        <authorList>
            <consortium name="WormBaseParasite"/>
        </authorList>
    </citation>
    <scope>IDENTIFICATION</scope>
</reference>
<dbReference type="WBParaSite" id="MBELARI_LOCUS21865">
    <property type="protein sequence ID" value="MBELARI_LOCUS21865"/>
    <property type="gene ID" value="MBELARI_LOCUS21865"/>
</dbReference>
<protein>
    <recommendedName>
        <fullName evidence="4">40S ribosomal protein S12</fullName>
    </recommendedName>
</protein>
<keyword evidence="3 4" id="KW-0687">Ribonucleoprotein</keyword>
<dbReference type="SUPFAM" id="SSF55315">
    <property type="entry name" value="L30e-like"/>
    <property type="match status" value="1"/>
</dbReference>
<dbReference type="Proteomes" id="UP000887575">
    <property type="component" value="Unassembled WGS sequence"/>
</dbReference>
<dbReference type="InterPro" id="IPR047860">
    <property type="entry name" value="Ribosomal_eS12_CS"/>
</dbReference>
<evidence type="ECO:0000313" key="7">
    <source>
        <dbReference type="WBParaSite" id="MBELARI_LOCUS21865"/>
    </source>
</evidence>
<dbReference type="Gene3D" id="3.30.1330.30">
    <property type="match status" value="1"/>
</dbReference>
<dbReference type="AlphaFoldDB" id="A0AAF3F873"/>
<dbReference type="Pfam" id="PF01248">
    <property type="entry name" value="Ribosomal_L7Ae"/>
    <property type="match status" value="1"/>
</dbReference>
<keyword evidence="6" id="KW-1185">Reference proteome</keyword>
<evidence type="ECO:0000313" key="6">
    <source>
        <dbReference type="Proteomes" id="UP000887575"/>
    </source>
</evidence>
<dbReference type="InterPro" id="IPR029064">
    <property type="entry name" value="Ribosomal_eL30-like_sf"/>
</dbReference>
<evidence type="ECO:0000259" key="5">
    <source>
        <dbReference type="Pfam" id="PF01248"/>
    </source>
</evidence>
<evidence type="ECO:0000256" key="4">
    <source>
        <dbReference type="RuleBase" id="RU000670"/>
    </source>
</evidence>
<organism evidence="6 7">
    <name type="scientific">Mesorhabditis belari</name>
    <dbReference type="NCBI Taxonomy" id="2138241"/>
    <lineage>
        <taxon>Eukaryota</taxon>
        <taxon>Metazoa</taxon>
        <taxon>Ecdysozoa</taxon>
        <taxon>Nematoda</taxon>
        <taxon>Chromadorea</taxon>
        <taxon>Rhabditida</taxon>
        <taxon>Rhabditina</taxon>
        <taxon>Rhabditomorpha</taxon>
        <taxon>Rhabditoidea</taxon>
        <taxon>Rhabditidae</taxon>
        <taxon>Mesorhabditinae</taxon>
        <taxon>Mesorhabditis</taxon>
    </lineage>
</organism>
<name>A0AAF3F873_9BILA</name>
<dbReference type="InterPro" id="IPR004038">
    <property type="entry name" value="Ribosomal_eL8/eL30/eS12/Gad45"/>
</dbReference>
<dbReference type="GO" id="GO:0006412">
    <property type="term" value="P:translation"/>
    <property type="evidence" value="ECO:0007669"/>
    <property type="project" value="InterPro"/>
</dbReference>
<keyword evidence="2 4" id="KW-0689">Ribosomal protein</keyword>
<evidence type="ECO:0000256" key="3">
    <source>
        <dbReference type="ARBA" id="ARBA00023274"/>
    </source>
</evidence>
<dbReference type="GO" id="GO:1990904">
    <property type="term" value="C:ribonucleoprotein complex"/>
    <property type="evidence" value="ECO:0007669"/>
    <property type="project" value="UniProtKB-KW"/>
</dbReference>
<accession>A0AAF3F873</accession>
<dbReference type="GO" id="GO:0005840">
    <property type="term" value="C:ribosome"/>
    <property type="evidence" value="ECO:0007669"/>
    <property type="project" value="UniProtKB-KW"/>
</dbReference>